<dbReference type="PIRSF" id="PIRSF002741">
    <property type="entry name" value="MppA"/>
    <property type="match status" value="1"/>
</dbReference>
<keyword evidence="3 4" id="KW-0732">Signal</keyword>
<comment type="caution">
    <text evidence="6">The sequence shown here is derived from an EMBL/GenBank/DDBJ whole genome shotgun (WGS) entry which is preliminary data.</text>
</comment>
<evidence type="ECO:0000256" key="3">
    <source>
        <dbReference type="ARBA" id="ARBA00022729"/>
    </source>
</evidence>
<comment type="subcellular location">
    <subcellularLocation>
        <location evidence="1">Periplasm</location>
    </subcellularLocation>
</comment>
<dbReference type="Pfam" id="PF00496">
    <property type="entry name" value="SBP_bac_5"/>
    <property type="match status" value="1"/>
</dbReference>
<dbReference type="RefSeq" id="WP_316776090.1">
    <property type="nucleotide sequence ID" value="NZ_JASMWN010000007.1"/>
</dbReference>
<keyword evidence="7" id="KW-1185">Reference proteome</keyword>
<evidence type="ECO:0000313" key="6">
    <source>
        <dbReference type="EMBL" id="MDU9004401.1"/>
    </source>
</evidence>
<protein>
    <submittedName>
        <fullName evidence="6">ABC transporter substrate-binding protein</fullName>
    </submittedName>
</protein>
<evidence type="ECO:0000256" key="1">
    <source>
        <dbReference type="ARBA" id="ARBA00004418"/>
    </source>
</evidence>
<evidence type="ECO:0000256" key="4">
    <source>
        <dbReference type="SAM" id="SignalP"/>
    </source>
</evidence>
<dbReference type="PROSITE" id="PS51318">
    <property type="entry name" value="TAT"/>
    <property type="match status" value="1"/>
</dbReference>
<accession>A0ABU3VDZ8</accession>
<dbReference type="PANTHER" id="PTHR30290:SF38">
    <property type="entry name" value="D,D-DIPEPTIDE-BINDING PERIPLASMIC PROTEIN DDPA-RELATED"/>
    <property type="match status" value="1"/>
</dbReference>
<name>A0ABU3VDZ8_9RHOB</name>
<gene>
    <name evidence="6" type="ORF">QO231_11120</name>
</gene>
<dbReference type="Proteomes" id="UP001255416">
    <property type="component" value="Unassembled WGS sequence"/>
</dbReference>
<proteinExistence type="inferred from homology"/>
<dbReference type="EMBL" id="JASMWN010000007">
    <property type="protein sequence ID" value="MDU9004401.1"/>
    <property type="molecule type" value="Genomic_DNA"/>
</dbReference>
<evidence type="ECO:0000259" key="5">
    <source>
        <dbReference type="Pfam" id="PF00496"/>
    </source>
</evidence>
<dbReference type="Gene3D" id="3.40.190.10">
    <property type="entry name" value="Periplasmic binding protein-like II"/>
    <property type="match status" value="1"/>
</dbReference>
<sequence>MAITRRISLQKHKPALSRRAFLASGTAMALLPAMTLRAQAQDMTPVDGGVLKLAFSADPAGMDPALGPSGMSHVVIEQIYSTLMSLDPDAQPYPDLAEGYEVSDDGMQYTFTLRQGVKFHNGDDLTAEDVKYTFDRLRAPDSGYAYDSQVATIQEVTAIDPYTVRFDLSAPTGPFLTYMAFPGSSIVPKNLLEAGHDLNAQPVGSGPFKFVSYQPRSMITFEKNGDFYEEGKPHFDGLEMHLIADVTALTNAVLSGTVNFSNEIPPKDWQTVSSTPGITGQTLEGSRFYWLLPNHDRSPMDNPLVRQAIAHAIDRSAIVAGTFFGQATPILGGVIPEWNWAYADLEYFAPRGDVEKAKALLAEAGHPDGFETSLTMASSFPAMVSMAPIIQANLAAVGIKVSIDTMEIPRYWDEVWAPSKFDMTAMYWVSPLADPDDFVYNNYHSGTALNVQKSGDASMDEILVKAKSGTTRDERKADYLKQQEMSLEQMPIVPLVNAWLLIAHTDKLKNYKPMRSGFLKTIKDAWLET</sequence>
<comment type="similarity">
    <text evidence="2">Belongs to the bacterial solute-binding protein 5 family.</text>
</comment>
<dbReference type="Gene3D" id="3.10.105.10">
    <property type="entry name" value="Dipeptide-binding Protein, Domain 3"/>
    <property type="match status" value="1"/>
</dbReference>
<organism evidence="6 7">
    <name type="scientific">Sedimentitalea todarodis</name>
    <dbReference type="NCBI Taxonomy" id="1631240"/>
    <lineage>
        <taxon>Bacteria</taxon>
        <taxon>Pseudomonadati</taxon>
        <taxon>Pseudomonadota</taxon>
        <taxon>Alphaproteobacteria</taxon>
        <taxon>Rhodobacterales</taxon>
        <taxon>Paracoccaceae</taxon>
        <taxon>Sedimentitalea</taxon>
    </lineage>
</organism>
<dbReference type="InterPro" id="IPR000914">
    <property type="entry name" value="SBP_5_dom"/>
</dbReference>
<dbReference type="InterPro" id="IPR039424">
    <property type="entry name" value="SBP_5"/>
</dbReference>
<evidence type="ECO:0000313" key="7">
    <source>
        <dbReference type="Proteomes" id="UP001255416"/>
    </source>
</evidence>
<dbReference type="InterPro" id="IPR030678">
    <property type="entry name" value="Peptide/Ni-bd"/>
</dbReference>
<dbReference type="InterPro" id="IPR006311">
    <property type="entry name" value="TAT_signal"/>
</dbReference>
<dbReference type="PANTHER" id="PTHR30290">
    <property type="entry name" value="PERIPLASMIC BINDING COMPONENT OF ABC TRANSPORTER"/>
    <property type="match status" value="1"/>
</dbReference>
<evidence type="ECO:0000256" key="2">
    <source>
        <dbReference type="ARBA" id="ARBA00005695"/>
    </source>
</evidence>
<feature type="domain" description="Solute-binding protein family 5" evidence="5">
    <location>
        <begin position="91"/>
        <end position="447"/>
    </location>
</feature>
<feature type="signal peptide" evidence="4">
    <location>
        <begin position="1"/>
        <end position="29"/>
    </location>
</feature>
<reference evidence="7" key="1">
    <citation type="submission" date="2023-05" db="EMBL/GenBank/DDBJ databases">
        <title>Sedimentitalea sp. nov. JM2-8.</title>
        <authorList>
            <person name="Huang J."/>
        </authorList>
    </citation>
    <scope>NUCLEOTIDE SEQUENCE [LARGE SCALE GENOMIC DNA]</scope>
    <source>
        <strain evidence="7">KHS03</strain>
    </source>
</reference>
<dbReference type="SUPFAM" id="SSF53850">
    <property type="entry name" value="Periplasmic binding protein-like II"/>
    <property type="match status" value="1"/>
</dbReference>
<feature type="chain" id="PRO_5045332137" evidence="4">
    <location>
        <begin position="30"/>
        <end position="529"/>
    </location>
</feature>